<evidence type="ECO:0000256" key="3">
    <source>
        <dbReference type="ARBA" id="ARBA00023163"/>
    </source>
</evidence>
<dbReference type="Proteomes" id="UP000605361">
    <property type="component" value="Unassembled WGS sequence"/>
</dbReference>
<accession>A0A931A5J2</accession>
<keyword evidence="1" id="KW-0805">Transcription regulation</keyword>
<evidence type="ECO:0000256" key="1">
    <source>
        <dbReference type="ARBA" id="ARBA00023015"/>
    </source>
</evidence>
<dbReference type="AlphaFoldDB" id="A0A931A5J2"/>
<dbReference type="Pfam" id="PF01022">
    <property type="entry name" value="HTH_5"/>
    <property type="match status" value="1"/>
</dbReference>
<sequence length="106" mass="11547">MLRALGHPVRLGIMRRLAARPETCACDFSDVFGLKQPTISQHLKVLREADLVTTRRRGNQICYSVHPDAILELTDTLGALAARPADATSRSGRTSGPGALDRVDRP</sequence>
<keyword evidence="2" id="KW-0238">DNA-binding</keyword>
<evidence type="ECO:0000259" key="5">
    <source>
        <dbReference type="PROSITE" id="PS50987"/>
    </source>
</evidence>
<evidence type="ECO:0000313" key="7">
    <source>
        <dbReference type="Proteomes" id="UP000605361"/>
    </source>
</evidence>
<dbReference type="PANTHER" id="PTHR43132">
    <property type="entry name" value="ARSENICAL RESISTANCE OPERON REPRESSOR ARSR-RELATED"/>
    <property type="match status" value="1"/>
</dbReference>
<organism evidence="6 7">
    <name type="scientific">Nonomuraea cypriaca</name>
    <dbReference type="NCBI Taxonomy" id="1187855"/>
    <lineage>
        <taxon>Bacteria</taxon>
        <taxon>Bacillati</taxon>
        <taxon>Actinomycetota</taxon>
        <taxon>Actinomycetes</taxon>
        <taxon>Streptosporangiales</taxon>
        <taxon>Streptosporangiaceae</taxon>
        <taxon>Nonomuraea</taxon>
    </lineage>
</organism>
<comment type="caution">
    <text evidence="6">The sequence shown here is derived from an EMBL/GenBank/DDBJ whole genome shotgun (WGS) entry which is preliminary data.</text>
</comment>
<gene>
    <name evidence="6" type="ORF">ITP53_12855</name>
</gene>
<dbReference type="SUPFAM" id="SSF46785">
    <property type="entry name" value="Winged helix' DNA-binding domain"/>
    <property type="match status" value="1"/>
</dbReference>
<proteinExistence type="predicted"/>
<dbReference type="PANTHER" id="PTHR43132:SF2">
    <property type="entry name" value="ARSENICAL RESISTANCE OPERON REPRESSOR ARSR-RELATED"/>
    <property type="match status" value="1"/>
</dbReference>
<reference evidence="6" key="1">
    <citation type="submission" date="2020-11" db="EMBL/GenBank/DDBJ databases">
        <title>Whole-genome analyses of Nonomuraea sp. K274.</title>
        <authorList>
            <person name="Veyisoglu A."/>
        </authorList>
    </citation>
    <scope>NUCLEOTIDE SEQUENCE</scope>
    <source>
        <strain evidence="6">K274</strain>
    </source>
</reference>
<keyword evidence="3" id="KW-0804">Transcription</keyword>
<dbReference type="GO" id="GO:0003677">
    <property type="term" value="F:DNA binding"/>
    <property type="evidence" value="ECO:0007669"/>
    <property type="project" value="UniProtKB-KW"/>
</dbReference>
<dbReference type="InterPro" id="IPR036390">
    <property type="entry name" value="WH_DNA-bd_sf"/>
</dbReference>
<dbReference type="NCBIfam" id="NF033788">
    <property type="entry name" value="HTH_metalloreg"/>
    <property type="match status" value="1"/>
</dbReference>
<dbReference type="GO" id="GO:0003700">
    <property type="term" value="F:DNA-binding transcription factor activity"/>
    <property type="evidence" value="ECO:0007669"/>
    <property type="project" value="InterPro"/>
</dbReference>
<dbReference type="PRINTS" id="PR00778">
    <property type="entry name" value="HTHARSR"/>
</dbReference>
<dbReference type="Gene3D" id="1.10.10.10">
    <property type="entry name" value="Winged helix-like DNA-binding domain superfamily/Winged helix DNA-binding domain"/>
    <property type="match status" value="1"/>
</dbReference>
<dbReference type="InterPro" id="IPR051011">
    <property type="entry name" value="Metal_resp_trans_reg"/>
</dbReference>
<dbReference type="InterPro" id="IPR036388">
    <property type="entry name" value="WH-like_DNA-bd_sf"/>
</dbReference>
<protein>
    <submittedName>
        <fullName evidence="6">Helix-turn-helix transcriptional regulator</fullName>
    </submittedName>
</protein>
<evidence type="ECO:0000313" key="6">
    <source>
        <dbReference type="EMBL" id="MBF8186616.1"/>
    </source>
</evidence>
<dbReference type="InterPro" id="IPR011991">
    <property type="entry name" value="ArsR-like_HTH"/>
</dbReference>
<evidence type="ECO:0000256" key="4">
    <source>
        <dbReference type="SAM" id="MobiDB-lite"/>
    </source>
</evidence>
<evidence type="ECO:0000256" key="2">
    <source>
        <dbReference type="ARBA" id="ARBA00023125"/>
    </source>
</evidence>
<keyword evidence="7" id="KW-1185">Reference proteome</keyword>
<dbReference type="CDD" id="cd00090">
    <property type="entry name" value="HTH_ARSR"/>
    <property type="match status" value="1"/>
</dbReference>
<dbReference type="InterPro" id="IPR001845">
    <property type="entry name" value="HTH_ArsR_DNA-bd_dom"/>
</dbReference>
<feature type="region of interest" description="Disordered" evidence="4">
    <location>
        <begin position="82"/>
        <end position="106"/>
    </location>
</feature>
<dbReference type="SMART" id="SM00418">
    <property type="entry name" value="HTH_ARSR"/>
    <property type="match status" value="1"/>
</dbReference>
<feature type="domain" description="HTH arsR-type" evidence="5">
    <location>
        <begin position="1"/>
        <end position="85"/>
    </location>
</feature>
<name>A0A931A5J2_9ACTN</name>
<dbReference type="PROSITE" id="PS50987">
    <property type="entry name" value="HTH_ARSR_2"/>
    <property type="match status" value="1"/>
</dbReference>
<dbReference type="EMBL" id="JADOGI010000030">
    <property type="protein sequence ID" value="MBF8186616.1"/>
    <property type="molecule type" value="Genomic_DNA"/>
</dbReference>